<dbReference type="GeneID" id="20193652"/>
<evidence type="ECO:0000313" key="3">
    <source>
        <dbReference type="Proteomes" id="UP000018817"/>
    </source>
</evidence>
<gene>
    <name evidence="2" type="ORF">PPTG_25053</name>
</gene>
<organism evidence="2 3">
    <name type="scientific">Phytophthora nicotianae (strain INRA-310)</name>
    <name type="common">Phytophthora parasitica</name>
    <dbReference type="NCBI Taxonomy" id="761204"/>
    <lineage>
        <taxon>Eukaryota</taxon>
        <taxon>Sar</taxon>
        <taxon>Stramenopiles</taxon>
        <taxon>Oomycota</taxon>
        <taxon>Peronosporomycetes</taxon>
        <taxon>Peronosporales</taxon>
        <taxon>Peronosporaceae</taxon>
        <taxon>Phytophthora</taxon>
    </lineage>
</organism>
<dbReference type="Proteomes" id="UP000018817">
    <property type="component" value="Unassembled WGS sequence"/>
</dbReference>
<accession>W2P810</accession>
<protein>
    <submittedName>
        <fullName evidence="2">Cytochrome c oxidase subunit 1</fullName>
    </submittedName>
</protein>
<dbReference type="EMBL" id="KI670263">
    <property type="protein sequence ID" value="ETM97142.1"/>
    <property type="molecule type" value="Genomic_DNA"/>
</dbReference>
<evidence type="ECO:0000313" key="2">
    <source>
        <dbReference type="EMBL" id="ETM97142.1"/>
    </source>
</evidence>
<evidence type="ECO:0000256" key="1">
    <source>
        <dbReference type="SAM" id="Phobius"/>
    </source>
</evidence>
<dbReference type="VEuPathDB" id="FungiDB:PPTG_25053"/>
<keyword evidence="1" id="KW-1133">Transmembrane helix</keyword>
<sequence length="37" mass="4422">MGGDTSIMFYLWVLFLVYLLDFIFGLEKFLVVDIQKF</sequence>
<reference evidence="2 3" key="2">
    <citation type="submission" date="2013-11" db="EMBL/GenBank/DDBJ databases">
        <title>The Genome Sequence of Phytophthora parasitica INRA-310.</title>
        <authorList>
            <consortium name="The Broad Institute Genomics Platform"/>
            <person name="Russ C."/>
            <person name="Tyler B."/>
            <person name="Panabieres F."/>
            <person name="Shan W."/>
            <person name="Tripathy S."/>
            <person name="Grunwald N."/>
            <person name="Machado M."/>
            <person name="Johnson C.S."/>
            <person name="Arredondo F."/>
            <person name="Hong C."/>
            <person name="Coffey M."/>
            <person name="Young S.K."/>
            <person name="Zeng Q."/>
            <person name="Gargeya S."/>
            <person name="Fitzgerald M."/>
            <person name="Abouelleil A."/>
            <person name="Alvarado L."/>
            <person name="Chapman S.B."/>
            <person name="Gainer-Dewar J."/>
            <person name="Goldberg J."/>
            <person name="Griggs A."/>
            <person name="Gujja S."/>
            <person name="Hansen M."/>
            <person name="Howarth C."/>
            <person name="Imamovic A."/>
            <person name="Ireland A."/>
            <person name="Larimer J."/>
            <person name="McCowan C."/>
            <person name="Murphy C."/>
            <person name="Pearson M."/>
            <person name="Poon T.W."/>
            <person name="Priest M."/>
            <person name="Roberts A."/>
            <person name="Saif S."/>
            <person name="Shea T."/>
            <person name="Sykes S."/>
            <person name="Wortman J."/>
            <person name="Nusbaum C."/>
            <person name="Birren B."/>
        </authorList>
    </citation>
    <scope>NUCLEOTIDE SEQUENCE [LARGE SCALE GENOMIC DNA]</scope>
    <source>
        <strain evidence="2 3">INRA-310</strain>
    </source>
</reference>
<dbReference type="RefSeq" id="XP_008917561.1">
    <property type="nucleotide sequence ID" value="XM_008919313.1"/>
</dbReference>
<reference evidence="3" key="1">
    <citation type="submission" date="2011-12" db="EMBL/GenBank/DDBJ databases">
        <authorList>
            <consortium name="The Broad Institute Genome Sequencing Platform"/>
            <person name="Russ C."/>
            <person name="Tyler B."/>
            <person name="Panabieres F."/>
            <person name="Shan W."/>
            <person name="Tripathy S."/>
            <person name="Grunwald N."/>
            <person name="Machado M."/>
            <person name="Young S.K."/>
            <person name="Zeng Q."/>
            <person name="Gargeya S."/>
            <person name="Fitzgerald M."/>
            <person name="Haas B."/>
            <person name="Abouelleil A."/>
            <person name="Alvarado L."/>
            <person name="Arachchi H.M."/>
            <person name="Berlin A."/>
            <person name="Chapman S.B."/>
            <person name="Gearin G."/>
            <person name="Goldberg J."/>
            <person name="Griggs A."/>
            <person name="Gujja S."/>
            <person name="Hansen M."/>
            <person name="Heiman D."/>
            <person name="Howarth C."/>
            <person name="Larimer J."/>
            <person name="Lui A."/>
            <person name="MacDonald P.J.P."/>
            <person name="McCowen C."/>
            <person name="Montmayeur A."/>
            <person name="Murphy C."/>
            <person name="Neiman D."/>
            <person name="Pearson M."/>
            <person name="Priest M."/>
            <person name="Roberts A."/>
            <person name="Saif S."/>
            <person name="Shea T."/>
            <person name="Sisk P."/>
            <person name="Stolte C."/>
            <person name="Sykes S."/>
            <person name="Wortman J."/>
            <person name="Nusbaum C."/>
            <person name="Birren B."/>
        </authorList>
    </citation>
    <scope>NUCLEOTIDE SEQUENCE [LARGE SCALE GENOMIC DNA]</scope>
    <source>
        <strain evidence="3">INRA-310</strain>
    </source>
</reference>
<name>W2P810_PHYN3</name>
<keyword evidence="1" id="KW-0472">Membrane</keyword>
<feature type="transmembrane region" description="Helical" evidence="1">
    <location>
        <begin position="6"/>
        <end position="26"/>
    </location>
</feature>
<dbReference type="AlphaFoldDB" id="W2P810"/>
<proteinExistence type="predicted"/>
<keyword evidence="1" id="KW-0812">Transmembrane</keyword>